<reference evidence="3" key="1">
    <citation type="submission" date="2015-09" db="EMBL/GenBank/DDBJ databases">
        <authorList>
            <consortium name="Pathogen Informatics"/>
        </authorList>
    </citation>
    <scope>NUCLEOTIDE SEQUENCE [LARGE SCALE GENOMIC DNA]</scope>
    <source>
        <strain evidence="3">Lake Konstanz</strain>
    </source>
</reference>
<dbReference type="VEuPathDB" id="TriTrypDB:BSAL_48355"/>
<evidence type="ECO:0000313" key="2">
    <source>
        <dbReference type="EMBL" id="CUI15549.1"/>
    </source>
</evidence>
<gene>
    <name evidence="2" type="ORF">BSAL_48355</name>
</gene>
<proteinExistence type="predicted"/>
<keyword evidence="3" id="KW-1185">Reference proteome</keyword>
<dbReference type="Proteomes" id="UP000051952">
    <property type="component" value="Unassembled WGS sequence"/>
</dbReference>
<evidence type="ECO:0000313" key="3">
    <source>
        <dbReference type="Proteomes" id="UP000051952"/>
    </source>
</evidence>
<dbReference type="EMBL" id="CYKH01002252">
    <property type="protein sequence ID" value="CUI15549.1"/>
    <property type="molecule type" value="Genomic_DNA"/>
</dbReference>
<protein>
    <submittedName>
        <fullName evidence="2">Uncharacterized protein</fullName>
    </submittedName>
</protein>
<feature type="region of interest" description="Disordered" evidence="1">
    <location>
        <begin position="774"/>
        <end position="800"/>
    </location>
</feature>
<evidence type="ECO:0000256" key="1">
    <source>
        <dbReference type="SAM" id="MobiDB-lite"/>
    </source>
</evidence>
<name>A0A0S4KIN1_BODSA</name>
<organism evidence="2 3">
    <name type="scientific">Bodo saltans</name>
    <name type="common">Flagellated protozoan</name>
    <dbReference type="NCBI Taxonomy" id="75058"/>
    <lineage>
        <taxon>Eukaryota</taxon>
        <taxon>Discoba</taxon>
        <taxon>Euglenozoa</taxon>
        <taxon>Kinetoplastea</taxon>
        <taxon>Metakinetoplastina</taxon>
        <taxon>Eubodonida</taxon>
        <taxon>Bodonidae</taxon>
        <taxon>Bodo</taxon>
    </lineage>
</organism>
<sequence>MLRPRQHSINLFKSCVRASLRTCSSNLSQHPHVTSWQRLSIEPLTRASRDEVKKLTRLTTFSADRALILQNPKNAATMWNTITKHKLRIVEYRPLLFMNLEELSGVLPQQDFAELKHRIKLEPYLGAQHLASVLNRESAGHAVGLWSSFETDQELMKSCSTLIRAAQVIRKKQLGMVQLTTLKDGEKDRAVGEPCVLLGPAAMRHLWRIAQSDALELRLPADRSVELLDWVAERVVLRHKNTIPPFMATRLVHERALAYGAFGDWDRALLIVKRESGVLPHFAAEHRRNFMNCCRVQRSWESALSLTIKPKNSHSLTAMVQFAPSWEHAARAASHHLEPPKLGLLPTQATTTTSALLLADVLVKRRDVSWSAALHCLKQQCVGTPSPAQRKGEIRVLFRVLNILSEKTPYPFSSTTACELFTAAATVESVDHQMRNESQQLLSASLFRDGRVALTQSVSLCSQGRWDIAVSLLAAAAHQDVACSVHDYLRHTVLKTSEIHSDATLLIAPPPPVAAYREALVMRVLPTPPSTNLSASDALLYDARVLAVCHSKSWSIQSLKLISFREFILRPHSSLEAPEKGPQENDNLAILDFLSPRTTSIISSLQSPLNPFTALRPTCFFVHNRRAMLQLLHSTTHQDRSNFRTWLNMQHDATAVEDTVRRHLWSTILDHIQEPGSSSHEGAPLVSTSTYRRSLGVEVKLDQIPTTPLQFAEARQFLRRVTNGRADSLNTSSPIASTPWSRALQAAPTRVNTTDDWHGLLVLVILSSAVRQQQQQPKKSILPPPTGDKQERPPLPHNDGGTFTFVGCEGRLLRSTAALYARGAISDTLPSMVRDIGILTTLSASRSDDVSLATVSSIIGAWPSEEIKKFPMAACLAGYARGLEGQWESALQFFSPHTPPLQPTGVHSYDALIAALRLHLRGVDLPLSWALFWLECALTIPNRNASFMLARYTMSQYIASSNLHEQNSKHAQNTEDVKGMFRILRAARVGSTGNYRSHDEFSRLVDLGDDVATGRRLTTGESLRLSAALYLVRTKQEFLPLASRVGRPLEAREIRPFACRRIFTILPWETALSFFADADAHHGGRDCDSLAAIVGRCLIPNDALTQVVQFAGARAMTQAAALARGLLLLRSGDTQSIDHGVRLIAKSLSTHDDPQQHGVRLGAVALLQLAEYTLGAALTSSVSVLTVASAEAMRDLCRRVCDKEGPLWTRDWRRSCDTTPSLLDDDSVDVVDVAPPLTTSDPHEESLAPRRGDIKPILMAVYVASRLAQAKQYPMPAFISGGALRLASRYGEWGAALHFFTQLRKPRADECAFLASSMQDVHWKLALKVYTQHARLLAVRPDVMCAALLCATAAARRMVDGGYDNTPPSTEESAAAMEPESIGVLASKILEKPLSVLERIRDLARVQRELDALLSFSARVVAPNEQHTIDDDCVETIADGTTTRHQRGVSMSRSLVATFDSRISVWKTAMNILSLAVLSSDPIFHNSVSEELHHDIRECLIAPVERARAVHVASIIVNSDAVRSIIGSDNINRLQMCATDGGDLEGEDEQEAETN</sequence>
<accession>A0A0S4KIN1</accession>